<name>A0A0K2TLY8_LEPSM</name>
<feature type="region of interest" description="Disordered" evidence="1">
    <location>
        <begin position="1"/>
        <end position="23"/>
    </location>
</feature>
<evidence type="ECO:0000256" key="1">
    <source>
        <dbReference type="SAM" id="MobiDB-lite"/>
    </source>
</evidence>
<sequence length="23" mass="3030">MQLRIMRRSNRNRKKTLKFNKYF</sequence>
<dbReference type="EMBL" id="HACA01009090">
    <property type="protein sequence ID" value="CDW26451.1"/>
    <property type="molecule type" value="Transcribed_RNA"/>
</dbReference>
<accession>A0A0K2TLY8</accession>
<evidence type="ECO:0000313" key="2">
    <source>
        <dbReference type="EMBL" id="CDW26451.1"/>
    </source>
</evidence>
<protein>
    <submittedName>
        <fullName evidence="2">Uncharacterized protein</fullName>
    </submittedName>
</protein>
<dbReference type="AlphaFoldDB" id="A0A0K2TLY8"/>
<organism evidence="2">
    <name type="scientific">Lepeophtheirus salmonis</name>
    <name type="common">Salmon louse</name>
    <name type="synonym">Caligus salmonis</name>
    <dbReference type="NCBI Taxonomy" id="72036"/>
    <lineage>
        <taxon>Eukaryota</taxon>
        <taxon>Metazoa</taxon>
        <taxon>Ecdysozoa</taxon>
        <taxon>Arthropoda</taxon>
        <taxon>Crustacea</taxon>
        <taxon>Multicrustacea</taxon>
        <taxon>Hexanauplia</taxon>
        <taxon>Copepoda</taxon>
        <taxon>Siphonostomatoida</taxon>
        <taxon>Caligidae</taxon>
        <taxon>Lepeophtheirus</taxon>
    </lineage>
</organism>
<reference evidence="2" key="1">
    <citation type="submission" date="2014-05" db="EMBL/GenBank/DDBJ databases">
        <authorList>
            <person name="Chronopoulou M."/>
        </authorList>
    </citation>
    <scope>NUCLEOTIDE SEQUENCE</scope>
    <source>
        <tissue evidence="2">Whole organism</tissue>
    </source>
</reference>
<proteinExistence type="predicted"/>